<protein>
    <submittedName>
        <fullName evidence="2">DUF5590 domain-containing protein</fullName>
    </submittedName>
</protein>
<evidence type="ECO:0000259" key="1">
    <source>
        <dbReference type="Pfam" id="PF17881"/>
    </source>
</evidence>
<organism evidence="2 3">
    <name type="scientific">Lederbergia graminis</name>
    <dbReference type="NCBI Taxonomy" id="735518"/>
    <lineage>
        <taxon>Bacteria</taxon>
        <taxon>Bacillati</taxon>
        <taxon>Bacillota</taxon>
        <taxon>Bacilli</taxon>
        <taxon>Bacillales</taxon>
        <taxon>Bacillaceae</taxon>
        <taxon>Lederbergia</taxon>
    </lineage>
</organism>
<accession>A0ABW0LC44</accession>
<dbReference type="InterPro" id="IPR041401">
    <property type="entry name" value="TseB-like_dom"/>
</dbReference>
<comment type="caution">
    <text evidence="2">The sequence shown here is derived from an EMBL/GenBank/DDBJ whole genome shotgun (WGS) entry which is preliminary data.</text>
</comment>
<dbReference type="RefSeq" id="WP_382346617.1">
    <property type="nucleotide sequence ID" value="NZ_JBHSMC010000001.1"/>
</dbReference>
<dbReference type="Pfam" id="PF17881">
    <property type="entry name" value="TseB"/>
    <property type="match status" value="1"/>
</dbReference>
<feature type="domain" description="Cell wall elongation regulator TseB-like" evidence="1">
    <location>
        <begin position="37"/>
        <end position="80"/>
    </location>
</feature>
<name>A0ABW0LC44_9BACI</name>
<evidence type="ECO:0000313" key="2">
    <source>
        <dbReference type="EMBL" id="MFC5463308.1"/>
    </source>
</evidence>
<sequence length="158" mass="18348">MKKWILIIAVLLLLAAGGIYWLYTSTRAPLEAAKEYAEEIASSEAGIVSIEEFYMYNGSETYYVIIGKQEDEQEMVVWIPEDEEKKLVKKKLADGVSKQEVVNKLLAEENPQEILNVTLGMENDLPIWEVSYINNDSKLNYYYIHFDSGKWWRKIENL</sequence>
<dbReference type="Gene3D" id="3.10.450.40">
    <property type="match status" value="2"/>
</dbReference>
<dbReference type="InterPro" id="IPR046350">
    <property type="entry name" value="Cystatin_sf"/>
</dbReference>
<dbReference type="SUPFAM" id="SSF54403">
    <property type="entry name" value="Cystatin/monellin"/>
    <property type="match status" value="2"/>
</dbReference>
<proteinExistence type="predicted"/>
<dbReference type="Proteomes" id="UP001596147">
    <property type="component" value="Unassembled WGS sequence"/>
</dbReference>
<gene>
    <name evidence="2" type="ORF">ACFPM4_00925</name>
</gene>
<dbReference type="EMBL" id="JBHSMC010000001">
    <property type="protein sequence ID" value="MFC5463308.1"/>
    <property type="molecule type" value="Genomic_DNA"/>
</dbReference>
<reference evidence="3" key="1">
    <citation type="journal article" date="2019" name="Int. J. Syst. Evol. Microbiol.">
        <title>The Global Catalogue of Microorganisms (GCM) 10K type strain sequencing project: providing services to taxonomists for standard genome sequencing and annotation.</title>
        <authorList>
            <consortium name="The Broad Institute Genomics Platform"/>
            <consortium name="The Broad Institute Genome Sequencing Center for Infectious Disease"/>
            <person name="Wu L."/>
            <person name="Ma J."/>
        </authorList>
    </citation>
    <scope>NUCLEOTIDE SEQUENCE [LARGE SCALE GENOMIC DNA]</scope>
    <source>
        <strain evidence="3">CGMCC 1.12237</strain>
    </source>
</reference>
<evidence type="ECO:0000313" key="3">
    <source>
        <dbReference type="Proteomes" id="UP001596147"/>
    </source>
</evidence>
<keyword evidence="3" id="KW-1185">Reference proteome</keyword>